<evidence type="ECO:0000259" key="1">
    <source>
        <dbReference type="Pfam" id="PF06048"/>
    </source>
</evidence>
<evidence type="ECO:0000313" key="4">
    <source>
        <dbReference type="Proteomes" id="UP000580130"/>
    </source>
</evidence>
<dbReference type="InterPro" id="IPR040538">
    <property type="entry name" value="Cch_HTH"/>
</dbReference>
<evidence type="ECO:0000313" key="3">
    <source>
        <dbReference type="EMBL" id="NME57904.1"/>
    </source>
</evidence>
<comment type="caution">
    <text evidence="3">The sequence shown here is derived from an EMBL/GenBank/DDBJ whole genome shotgun (WGS) entry which is preliminary data.</text>
</comment>
<dbReference type="InterPro" id="IPR009270">
    <property type="entry name" value="DUF927"/>
</dbReference>
<dbReference type="Proteomes" id="UP000580130">
    <property type="component" value="Unassembled WGS sequence"/>
</dbReference>
<dbReference type="EMBL" id="JABAFX010000028">
    <property type="protein sequence ID" value="NME57904.1"/>
    <property type="molecule type" value="Genomic_DNA"/>
</dbReference>
<proteinExistence type="predicted"/>
<accession>A0A848CJJ4</accession>
<feature type="domain" description="DUF927" evidence="1">
    <location>
        <begin position="43"/>
        <end position="288"/>
    </location>
</feature>
<reference evidence="3 4" key="1">
    <citation type="submission" date="2020-04" db="EMBL/GenBank/DDBJ databases">
        <authorList>
            <person name="Hitch T.C.A."/>
            <person name="Wylensek D."/>
            <person name="Clavel T."/>
        </authorList>
    </citation>
    <scope>NUCLEOTIDE SEQUENCE [LARGE SCALE GENOMIC DNA]</scope>
    <source>
        <strain evidence="3 4">BSM-383-APC-5F</strain>
    </source>
</reference>
<dbReference type="AlphaFoldDB" id="A0A848CJJ4"/>
<organism evidence="3 4">
    <name type="scientific">Dorea formicigenerans</name>
    <dbReference type="NCBI Taxonomy" id="39486"/>
    <lineage>
        <taxon>Bacteria</taxon>
        <taxon>Bacillati</taxon>
        <taxon>Bacillota</taxon>
        <taxon>Clostridia</taxon>
        <taxon>Lachnospirales</taxon>
        <taxon>Lachnospiraceae</taxon>
        <taxon>Dorea</taxon>
    </lineage>
</organism>
<gene>
    <name evidence="3" type="ORF">HF855_10875</name>
</gene>
<evidence type="ECO:0000259" key="2">
    <source>
        <dbReference type="Pfam" id="PF18662"/>
    </source>
</evidence>
<name>A0A848CJJ4_9FIRM</name>
<dbReference type="Pfam" id="PF18662">
    <property type="entry name" value="HTH_56"/>
    <property type="match status" value="1"/>
</dbReference>
<feature type="domain" description="Cch helix turn helix" evidence="2">
    <location>
        <begin position="444"/>
        <end position="557"/>
    </location>
</feature>
<dbReference type="RefSeq" id="WP_168934011.1">
    <property type="nucleotide sequence ID" value="NZ_JABAFX010000028.1"/>
</dbReference>
<protein>
    <submittedName>
        <fullName evidence="3">DUF927 domain-containing protein</fullName>
    </submittedName>
</protein>
<sequence length="614" mass="69692">MDYTVTIQEESEKITHAVFHKSVEIVEGQYGHYIYKKDEMIYIPCGGAVFVKNSITEVETCKQYLTLYFDSGDGKRRTILFPREDLVENKIVSLTAYGVQVSKKTADYLIKSIENQEVNVKHLLCHAKLGMAEWNGEKIFKGAKGVGIDSKYTGKLRVSPKGTYANYKKMLKQDVIGHTPMEFLLSASISGLLVDYLKESISVENIMVHMIGESSTGKTTGALLAVSCGSAPDFLGNNFVFSFQDTLNSLMRLIPNSYPTLIDEGSLLTDRDMTQTLYSLSSGTEKRRLSGGMEVNESSRFRTALFLTSEKSILAQCNMNTGLLTRNFEFQNVTWTSSAESADRIKSVVTENYGHIIPRVAKWLLEQDRQELVEKIVQETNAVIKRAREAKTYNNLTERTAKQSALILVAVDIVNEVLKLKLNKEAIGDFMEEHSLVNSVEQVSIGKRAMEWLLQFISKNYTQFLSKDSPKEISNCRGKLENMQTVLLNTDEESGMRLKVTASEFMKILKEGHFSEKATVLKEWKEMGYLKAQSDRYISRIKIVGDIQVKGYIIQLPVPSNKIGGDGEKDYEEVLEERRKRINKPRQVIKDEYVEDDFFSIDDDDDLDFPEDWK</sequence>
<dbReference type="Pfam" id="PF06048">
    <property type="entry name" value="DUF927"/>
    <property type="match status" value="1"/>
</dbReference>